<dbReference type="Ensembl" id="ENSEBUT00000022043.1">
    <property type="protein sequence ID" value="ENSEBUP00000021467.1"/>
    <property type="gene ID" value="ENSEBUG00000013259.1"/>
</dbReference>
<dbReference type="GO" id="GO:0016020">
    <property type="term" value="C:membrane"/>
    <property type="evidence" value="ECO:0007669"/>
    <property type="project" value="UniProtKB-SubCell"/>
</dbReference>
<evidence type="ECO:0000256" key="6">
    <source>
        <dbReference type="SAM" id="Phobius"/>
    </source>
</evidence>
<feature type="transmembrane region" description="Helical" evidence="6">
    <location>
        <begin position="193"/>
        <end position="215"/>
    </location>
</feature>
<protein>
    <submittedName>
        <fullName evidence="7">Transmembrane protein 41aa</fullName>
    </submittedName>
</protein>
<comment type="subcellular location">
    <subcellularLocation>
        <location evidence="1">Membrane</location>
        <topology evidence="1">Multi-pass membrane protein</topology>
    </subcellularLocation>
</comment>
<dbReference type="InterPro" id="IPR045014">
    <property type="entry name" value="TM41A/B"/>
</dbReference>
<dbReference type="PANTHER" id="PTHR43220">
    <property type="match status" value="1"/>
</dbReference>
<keyword evidence="3 6" id="KW-1133">Transmembrane helix</keyword>
<dbReference type="Proteomes" id="UP000694388">
    <property type="component" value="Unplaced"/>
</dbReference>
<evidence type="ECO:0000313" key="7">
    <source>
        <dbReference type="Ensembl" id="ENSEBUP00000021467.1"/>
    </source>
</evidence>
<reference evidence="7" key="2">
    <citation type="submission" date="2025-09" db="UniProtKB">
        <authorList>
            <consortium name="Ensembl"/>
        </authorList>
    </citation>
    <scope>IDENTIFICATION</scope>
</reference>
<feature type="region of interest" description="Disordered" evidence="5">
    <location>
        <begin position="221"/>
        <end position="241"/>
    </location>
</feature>
<evidence type="ECO:0000256" key="3">
    <source>
        <dbReference type="ARBA" id="ARBA00022989"/>
    </source>
</evidence>
<sequence>FSVSWTWPLLQVPRTFGPRTPSTSLPMGSVILIARNPGPRQLAFPGSLNELQYLAARLSNFQAEYPGSVLIIFCCGYLYKQTFAIPGSVFLNLLAGALFGPWLGLPLCCLLTGAGSSCCYLLSQAFGKELVLSRFSRQLSALHTKVPHFYLFLSASVGERCLMQQFFSLLPYNMVCVQTGCVLSRLASLDELLTPSTLASLLVAAVAALLPGLLLNKRHQVQAGPGNGSPSEGGQRRLKAG</sequence>
<keyword evidence="8" id="KW-1185">Reference proteome</keyword>
<name>A0A8C4QYG9_EPTBU</name>
<evidence type="ECO:0000256" key="1">
    <source>
        <dbReference type="ARBA" id="ARBA00004141"/>
    </source>
</evidence>
<organism evidence="7 8">
    <name type="scientific">Eptatretus burgeri</name>
    <name type="common">Inshore hagfish</name>
    <dbReference type="NCBI Taxonomy" id="7764"/>
    <lineage>
        <taxon>Eukaryota</taxon>
        <taxon>Metazoa</taxon>
        <taxon>Chordata</taxon>
        <taxon>Craniata</taxon>
        <taxon>Vertebrata</taxon>
        <taxon>Cyclostomata</taxon>
        <taxon>Myxini</taxon>
        <taxon>Myxiniformes</taxon>
        <taxon>Myxinidae</taxon>
        <taxon>Eptatretinae</taxon>
        <taxon>Eptatretus</taxon>
    </lineage>
</organism>
<keyword evidence="4 6" id="KW-0472">Membrane</keyword>
<evidence type="ECO:0000256" key="4">
    <source>
        <dbReference type="ARBA" id="ARBA00023136"/>
    </source>
</evidence>
<dbReference type="OMA" id="FPYNLLC"/>
<proteinExistence type="predicted"/>
<accession>A0A8C4QYG9</accession>
<reference evidence="7" key="1">
    <citation type="submission" date="2025-08" db="UniProtKB">
        <authorList>
            <consortium name="Ensembl"/>
        </authorList>
    </citation>
    <scope>IDENTIFICATION</scope>
</reference>
<evidence type="ECO:0000313" key="8">
    <source>
        <dbReference type="Proteomes" id="UP000694388"/>
    </source>
</evidence>
<dbReference type="AlphaFoldDB" id="A0A8C4QYG9"/>
<dbReference type="GeneTree" id="ENSGT00940000163412"/>
<dbReference type="PANTHER" id="PTHR43220:SF21">
    <property type="entry name" value="TRANSMEMBRANE PROTEIN 41A"/>
    <property type="match status" value="1"/>
</dbReference>
<evidence type="ECO:0000256" key="5">
    <source>
        <dbReference type="SAM" id="MobiDB-lite"/>
    </source>
</evidence>
<evidence type="ECO:0000256" key="2">
    <source>
        <dbReference type="ARBA" id="ARBA00022692"/>
    </source>
</evidence>
<keyword evidence="2 6" id="KW-0812">Transmembrane</keyword>